<evidence type="ECO:0000313" key="3">
    <source>
        <dbReference type="Proteomes" id="UP001295444"/>
    </source>
</evidence>
<evidence type="ECO:0000313" key="2">
    <source>
        <dbReference type="EMBL" id="CAH2224287.1"/>
    </source>
</evidence>
<keyword evidence="3" id="KW-1185">Reference proteome</keyword>
<accession>A0AAD1R5I9</accession>
<name>A0AAD1R5I9_PELCU</name>
<dbReference type="AlphaFoldDB" id="A0AAD1R5I9"/>
<feature type="compositionally biased region" description="Basic and acidic residues" evidence="1">
    <location>
        <begin position="110"/>
        <end position="119"/>
    </location>
</feature>
<organism evidence="2 3">
    <name type="scientific">Pelobates cultripes</name>
    <name type="common">Western spadefoot toad</name>
    <dbReference type="NCBI Taxonomy" id="61616"/>
    <lineage>
        <taxon>Eukaryota</taxon>
        <taxon>Metazoa</taxon>
        <taxon>Chordata</taxon>
        <taxon>Craniata</taxon>
        <taxon>Vertebrata</taxon>
        <taxon>Euteleostomi</taxon>
        <taxon>Amphibia</taxon>
        <taxon>Batrachia</taxon>
        <taxon>Anura</taxon>
        <taxon>Pelobatoidea</taxon>
        <taxon>Pelobatidae</taxon>
        <taxon>Pelobates</taxon>
    </lineage>
</organism>
<evidence type="ECO:0000256" key="1">
    <source>
        <dbReference type="SAM" id="MobiDB-lite"/>
    </source>
</evidence>
<feature type="compositionally biased region" description="Acidic residues" evidence="1">
    <location>
        <begin position="40"/>
        <end position="54"/>
    </location>
</feature>
<sequence length="128" mass="13815">MPIVTDPPLAITDGVLQPRKRASGRAKAVRSWKRACALEDWSDSDQSEEEEISDTPDYASYDEAGSEAEGPFDFKAQEDLTSTALGSDATPGGPGAGLRDPQGRPLFDLEGLRNTRSAEWEPPTHIAN</sequence>
<gene>
    <name evidence="2" type="ORF">PECUL_23A035551</name>
</gene>
<feature type="region of interest" description="Disordered" evidence="1">
    <location>
        <begin position="40"/>
        <end position="128"/>
    </location>
</feature>
<protein>
    <submittedName>
        <fullName evidence="2">Uncharacterized protein</fullName>
    </submittedName>
</protein>
<dbReference type="Proteomes" id="UP001295444">
    <property type="component" value="Chromosome 01"/>
</dbReference>
<dbReference type="EMBL" id="OW240912">
    <property type="protein sequence ID" value="CAH2224287.1"/>
    <property type="molecule type" value="Genomic_DNA"/>
</dbReference>
<proteinExistence type="predicted"/>
<reference evidence="2" key="1">
    <citation type="submission" date="2022-03" db="EMBL/GenBank/DDBJ databases">
        <authorList>
            <person name="Alioto T."/>
            <person name="Alioto T."/>
            <person name="Gomez Garrido J."/>
        </authorList>
    </citation>
    <scope>NUCLEOTIDE SEQUENCE</scope>
</reference>